<accession>A0A523UNZ4</accession>
<proteinExistence type="inferred from homology"/>
<dbReference type="NCBIfam" id="TIGR00064">
    <property type="entry name" value="ftsY"/>
    <property type="match status" value="1"/>
</dbReference>
<dbReference type="PANTHER" id="PTHR43134:SF1">
    <property type="entry name" value="SIGNAL RECOGNITION PARTICLE RECEPTOR SUBUNIT ALPHA"/>
    <property type="match status" value="1"/>
</dbReference>
<dbReference type="SMART" id="SM00962">
    <property type="entry name" value="SRP54"/>
    <property type="match status" value="1"/>
</dbReference>
<comment type="subcellular location">
    <subcellularLocation>
        <location evidence="9">Cell membrane</location>
        <topology evidence="9">Peripheral membrane protein</topology>
        <orientation evidence="9">Cytoplasmic side</orientation>
    </subcellularLocation>
    <subcellularLocation>
        <location evidence="9">Cytoplasm</location>
    </subcellularLocation>
</comment>
<keyword evidence="6 9" id="KW-0472">Membrane</keyword>
<dbReference type="CDD" id="cd17874">
    <property type="entry name" value="FtsY"/>
    <property type="match status" value="1"/>
</dbReference>
<evidence type="ECO:0000313" key="12">
    <source>
        <dbReference type="Proteomes" id="UP000315525"/>
    </source>
</evidence>
<keyword evidence="5 9" id="KW-0342">GTP-binding</keyword>
<dbReference type="GO" id="GO:0005737">
    <property type="term" value="C:cytoplasm"/>
    <property type="evidence" value="ECO:0007669"/>
    <property type="project" value="UniProtKB-SubCell"/>
</dbReference>
<evidence type="ECO:0000313" key="11">
    <source>
        <dbReference type="EMBL" id="TET44139.1"/>
    </source>
</evidence>
<dbReference type="Gene3D" id="1.20.120.140">
    <property type="entry name" value="Signal recognition particle SRP54, nucleotide-binding domain"/>
    <property type="match status" value="1"/>
</dbReference>
<reference evidence="11 12" key="1">
    <citation type="submission" date="2019-03" db="EMBL/GenBank/DDBJ databases">
        <title>Metabolic potential of uncultured bacteria and archaea associated with petroleum seepage in deep-sea sediments.</title>
        <authorList>
            <person name="Dong X."/>
            <person name="Hubert C."/>
        </authorList>
    </citation>
    <scope>NUCLEOTIDE SEQUENCE [LARGE SCALE GENOMIC DNA]</scope>
    <source>
        <strain evidence="11">E44_bin18</strain>
    </source>
</reference>
<evidence type="ECO:0000256" key="5">
    <source>
        <dbReference type="ARBA" id="ARBA00023134"/>
    </source>
</evidence>
<sequence length="299" mass="32287">MTRSPSKLSGGLKRTRSGVFDKIRSILARRKLDPDELQELEGLLLQADVGPSATEKLILTIQKSKDTDASPLDILKREITNLLTVPRKPVQADNGDPCIWLFVGVNGTGKTTTIAKLGKRFKDEGKRILLCACDTYRAAGSEQLEIWAERIGVDVVASQMGADAAAVAFDGVDAALSRGSDMLLIDTAGRLHTRKDLMEELLKIGRTIGKKIDKAPHETILVMDATFGQNGLQQAKVFSEELELTGIALCKIDGTAKGGIVIAVSDELKVPVRYLGVGEDMDDLLDFDPEAFATALLSP</sequence>
<feature type="binding site" evidence="9">
    <location>
        <begin position="104"/>
        <end position="111"/>
    </location>
    <ligand>
        <name>GTP</name>
        <dbReference type="ChEBI" id="CHEBI:37565"/>
    </ligand>
</feature>
<evidence type="ECO:0000256" key="9">
    <source>
        <dbReference type="HAMAP-Rule" id="MF_00920"/>
    </source>
</evidence>
<keyword evidence="7 9" id="KW-0675">Receptor</keyword>
<dbReference type="PANTHER" id="PTHR43134">
    <property type="entry name" value="SIGNAL RECOGNITION PARTICLE RECEPTOR SUBUNIT ALPHA"/>
    <property type="match status" value="1"/>
</dbReference>
<keyword evidence="1 9" id="KW-1003">Cell membrane</keyword>
<dbReference type="InterPro" id="IPR042101">
    <property type="entry name" value="SRP54_N_sf"/>
</dbReference>
<comment type="caution">
    <text evidence="11">The sequence shown here is derived from an EMBL/GenBank/DDBJ whole genome shotgun (WGS) entry which is preliminary data.</text>
</comment>
<gene>
    <name evidence="9 11" type="primary">ftsY</name>
    <name evidence="11" type="ORF">E3J62_11195</name>
</gene>
<dbReference type="GO" id="GO:0003924">
    <property type="term" value="F:GTPase activity"/>
    <property type="evidence" value="ECO:0007669"/>
    <property type="project" value="UniProtKB-UniRule"/>
</dbReference>
<evidence type="ECO:0000256" key="8">
    <source>
        <dbReference type="ARBA" id="ARBA00048027"/>
    </source>
</evidence>
<dbReference type="EC" id="3.6.5.4" evidence="9"/>
<dbReference type="InterPro" id="IPR013822">
    <property type="entry name" value="Signal_recog_particl_SRP54_hlx"/>
</dbReference>
<dbReference type="InterPro" id="IPR000897">
    <property type="entry name" value="SRP54_GTPase_dom"/>
</dbReference>
<name>A0A523UNZ4_UNCT6</name>
<feature type="domain" description="SRP54-type proteins GTP-binding" evidence="10">
    <location>
        <begin position="271"/>
        <end position="284"/>
    </location>
</feature>
<evidence type="ECO:0000256" key="1">
    <source>
        <dbReference type="ARBA" id="ARBA00022475"/>
    </source>
</evidence>
<dbReference type="GO" id="GO:0005047">
    <property type="term" value="F:signal recognition particle binding"/>
    <property type="evidence" value="ECO:0007669"/>
    <property type="project" value="TreeGrafter"/>
</dbReference>
<dbReference type="EMBL" id="SOJN01000137">
    <property type="protein sequence ID" value="TET44139.1"/>
    <property type="molecule type" value="Genomic_DNA"/>
</dbReference>
<evidence type="ECO:0000259" key="10">
    <source>
        <dbReference type="PROSITE" id="PS00300"/>
    </source>
</evidence>
<keyword evidence="4 9" id="KW-0378">Hydrolase</keyword>
<dbReference type="InterPro" id="IPR036225">
    <property type="entry name" value="SRP/SRP_N"/>
</dbReference>
<dbReference type="FunFam" id="3.40.50.300:FF:000053">
    <property type="entry name" value="Signal recognition particle receptor FtsY"/>
    <property type="match status" value="1"/>
</dbReference>
<dbReference type="GO" id="GO:0005525">
    <property type="term" value="F:GTP binding"/>
    <property type="evidence" value="ECO:0007669"/>
    <property type="project" value="UniProtKB-UniRule"/>
</dbReference>
<evidence type="ECO:0000256" key="4">
    <source>
        <dbReference type="ARBA" id="ARBA00022801"/>
    </source>
</evidence>
<comment type="similarity">
    <text evidence="9">Belongs to the GTP-binding SRP family. FtsY subfamily.</text>
</comment>
<dbReference type="InterPro" id="IPR003593">
    <property type="entry name" value="AAA+_ATPase"/>
</dbReference>
<dbReference type="HAMAP" id="MF_00920">
    <property type="entry name" value="FtsY"/>
    <property type="match status" value="1"/>
</dbReference>
<dbReference type="SUPFAM" id="SSF52540">
    <property type="entry name" value="P-loop containing nucleoside triphosphate hydrolases"/>
    <property type="match status" value="1"/>
</dbReference>
<dbReference type="SUPFAM" id="SSF47364">
    <property type="entry name" value="Domain of the SRP/SRP receptor G-proteins"/>
    <property type="match status" value="1"/>
</dbReference>
<dbReference type="GO" id="GO:0006614">
    <property type="term" value="P:SRP-dependent cotranslational protein targeting to membrane"/>
    <property type="evidence" value="ECO:0007669"/>
    <property type="project" value="InterPro"/>
</dbReference>
<dbReference type="PROSITE" id="PS00300">
    <property type="entry name" value="SRP54"/>
    <property type="match status" value="1"/>
</dbReference>
<evidence type="ECO:0000256" key="7">
    <source>
        <dbReference type="ARBA" id="ARBA00023170"/>
    </source>
</evidence>
<comment type="function">
    <text evidence="9">Involved in targeting and insertion of nascent membrane proteins into the cytoplasmic membrane. Acts as a receptor for the complex formed by the signal recognition particle (SRP) and the ribosome-nascent chain (RNC).</text>
</comment>
<dbReference type="SMART" id="SM00382">
    <property type="entry name" value="AAA"/>
    <property type="match status" value="1"/>
</dbReference>
<comment type="caution">
    <text evidence="9">Lacks conserved residue(s) required for the propagation of feature annotation.</text>
</comment>
<dbReference type="InterPro" id="IPR027417">
    <property type="entry name" value="P-loop_NTPase"/>
</dbReference>
<dbReference type="AlphaFoldDB" id="A0A523UNZ4"/>
<evidence type="ECO:0000256" key="3">
    <source>
        <dbReference type="ARBA" id="ARBA00022741"/>
    </source>
</evidence>
<dbReference type="SMART" id="SM00963">
    <property type="entry name" value="SRP54_N"/>
    <property type="match status" value="1"/>
</dbReference>
<dbReference type="InterPro" id="IPR004390">
    <property type="entry name" value="SR_rcpt_FtsY"/>
</dbReference>
<evidence type="ECO:0000256" key="2">
    <source>
        <dbReference type="ARBA" id="ARBA00022490"/>
    </source>
</evidence>
<protein>
    <recommendedName>
        <fullName evidence="9">Signal recognition particle receptor FtsY</fullName>
        <shortName evidence="9">SRP receptor</shortName>
        <ecNumber evidence="9">3.6.5.4</ecNumber>
    </recommendedName>
</protein>
<dbReference type="GO" id="GO:0005886">
    <property type="term" value="C:plasma membrane"/>
    <property type="evidence" value="ECO:0007669"/>
    <property type="project" value="UniProtKB-SubCell"/>
</dbReference>
<feature type="binding site" evidence="9">
    <location>
        <begin position="186"/>
        <end position="190"/>
    </location>
    <ligand>
        <name>GTP</name>
        <dbReference type="ChEBI" id="CHEBI:37565"/>
    </ligand>
</feature>
<keyword evidence="2 9" id="KW-0963">Cytoplasm</keyword>
<dbReference type="Proteomes" id="UP000315525">
    <property type="component" value="Unassembled WGS sequence"/>
</dbReference>
<dbReference type="Pfam" id="PF00448">
    <property type="entry name" value="SRP54"/>
    <property type="match status" value="1"/>
</dbReference>
<dbReference type="Gene3D" id="3.40.50.300">
    <property type="entry name" value="P-loop containing nucleotide triphosphate hydrolases"/>
    <property type="match status" value="1"/>
</dbReference>
<dbReference type="Pfam" id="PF02881">
    <property type="entry name" value="SRP54_N"/>
    <property type="match status" value="1"/>
</dbReference>
<comment type="catalytic activity">
    <reaction evidence="8 9">
        <text>GTP + H2O = GDP + phosphate + H(+)</text>
        <dbReference type="Rhea" id="RHEA:19669"/>
        <dbReference type="ChEBI" id="CHEBI:15377"/>
        <dbReference type="ChEBI" id="CHEBI:15378"/>
        <dbReference type="ChEBI" id="CHEBI:37565"/>
        <dbReference type="ChEBI" id="CHEBI:43474"/>
        <dbReference type="ChEBI" id="CHEBI:58189"/>
        <dbReference type="EC" id="3.6.5.4"/>
    </reaction>
</comment>
<keyword evidence="3 9" id="KW-0547">Nucleotide-binding</keyword>
<organism evidence="11 12">
    <name type="scientific">candidate division TA06 bacterium</name>
    <dbReference type="NCBI Taxonomy" id="2250710"/>
    <lineage>
        <taxon>Bacteria</taxon>
        <taxon>Bacteria division TA06</taxon>
    </lineage>
</organism>
<comment type="subunit">
    <text evidence="9">Part of the signal recognition particle protein translocation system, which is composed of SRP and FtsY.</text>
</comment>
<evidence type="ECO:0000256" key="6">
    <source>
        <dbReference type="ARBA" id="ARBA00023136"/>
    </source>
</evidence>